<gene>
    <name evidence="3" type="ORF">SPI_01967</name>
</gene>
<evidence type="ECO:0000259" key="2">
    <source>
        <dbReference type="Pfam" id="PF11790"/>
    </source>
</evidence>
<organism evidence="3 4">
    <name type="scientific">Niveomyces insectorum RCEF 264</name>
    <dbReference type="NCBI Taxonomy" id="1081102"/>
    <lineage>
        <taxon>Eukaryota</taxon>
        <taxon>Fungi</taxon>
        <taxon>Dikarya</taxon>
        <taxon>Ascomycota</taxon>
        <taxon>Pezizomycotina</taxon>
        <taxon>Sordariomycetes</taxon>
        <taxon>Hypocreomycetidae</taxon>
        <taxon>Hypocreales</taxon>
        <taxon>Cordycipitaceae</taxon>
        <taxon>Niveomyces</taxon>
    </lineage>
</organism>
<dbReference type="InterPro" id="IPR024655">
    <property type="entry name" value="Asl1_glyco_hydro_catalytic"/>
</dbReference>
<evidence type="ECO:0000313" key="3">
    <source>
        <dbReference type="EMBL" id="OAA65180.1"/>
    </source>
</evidence>
<reference evidence="3 4" key="1">
    <citation type="journal article" date="2016" name="Genome Biol. Evol.">
        <title>Divergent and convergent evolution of fungal pathogenicity.</title>
        <authorList>
            <person name="Shang Y."/>
            <person name="Xiao G."/>
            <person name="Zheng P."/>
            <person name="Cen K."/>
            <person name="Zhan S."/>
            <person name="Wang C."/>
        </authorList>
    </citation>
    <scope>NUCLEOTIDE SEQUENCE [LARGE SCALE GENOMIC DNA]</scope>
    <source>
        <strain evidence="3 4">RCEF 264</strain>
    </source>
</reference>
<dbReference type="PANTHER" id="PTHR34154">
    <property type="entry name" value="ALKALI-SENSITIVE LINKAGE PROTEIN 1"/>
    <property type="match status" value="1"/>
</dbReference>
<comment type="caution">
    <text evidence="3">The sequence shown here is derived from an EMBL/GenBank/DDBJ whole genome shotgun (WGS) entry which is preliminary data.</text>
</comment>
<feature type="chain" id="PRO_5007837488" evidence="1">
    <location>
        <begin position="23"/>
        <end position="349"/>
    </location>
</feature>
<feature type="signal peptide" evidence="1">
    <location>
        <begin position="1"/>
        <end position="22"/>
    </location>
</feature>
<dbReference type="PANTHER" id="PTHR34154:SF3">
    <property type="entry name" value="ALKALI-SENSITIVE LINKAGE PROTEIN 1"/>
    <property type="match status" value="1"/>
</dbReference>
<dbReference type="FunFam" id="3.20.20.80:FF:000207">
    <property type="entry name" value="Glycoside hydrolase family 128 protein"/>
    <property type="match status" value="1"/>
</dbReference>
<accession>A0A162MQA1</accession>
<dbReference type="Gene3D" id="3.20.20.80">
    <property type="entry name" value="Glycosidases"/>
    <property type="match status" value="1"/>
</dbReference>
<dbReference type="InterPro" id="IPR053183">
    <property type="entry name" value="ASL1"/>
</dbReference>
<evidence type="ECO:0000313" key="4">
    <source>
        <dbReference type="Proteomes" id="UP000076874"/>
    </source>
</evidence>
<dbReference type="SUPFAM" id="SSF51445">
    <property type="entry name" value="(Trans)glycosidases"/>
    <property type="match status" value="1"/>
</dbReference>
<dbReference type="OrthoDB" id="43654at2759"/>
<dbReference type="AlphaFoldDB" id="A0A162MQA1"/>
<feature type="domain" description="Asl1-like glycosyl hydrolase catalytic" evidence="2">
    <location>
        <begin position="43"/>
        <end position="302"/>
    </location>
</feature>
<keyword evidence="3" id="KW-0378">Hydrolase</keyword>
<dbReference type="GO" id="GO:0071966">
    <property type="term" value="P:fungal-type cell wall polysaccharide metabolic process"/>
    <property type="evidence" value="ECO:0007669"/>
    <property type="project" value="TreeGrafter"/>
</dbReference>
<proteinExistence type="predicted"/>
<dbReference type="STRING" id="1081102.A0A162MQA1"/>
<dbReference type="GO" id="GO:0009277">
    <property type="term" value="C:fungal-type cell wall"/>
    <property type="evidence" value="ECO:0007669"/>
    <property type="project" value="TreeGrafter"/>
</dbReference>
<dbReference type="Pfam" id="PF11790">
    <property type="entry name" value="Glyco_hydro_cc"/>
    <property type="match status" value="1"/>
</dbReference>
<protein>
    <submittedName>
        <fullName evidence="3">Glycoside hydrolase, superfamily</fullName>
    </submittedName>
</protein>
<dbReference type="GO" id="GO:0016787">
    <property type="term" value="F:hydrolase activity"/>
    <property type="evidence" value="ECO:0007669"/>
    <property type="project" value="UniProtKB-KW"/>
</dbReference>
<dbReference type="Proteomes" id="UP000076874">
    <property type="component" value="Unassembled WGS sequence"/>
</dbReference>
<name>A0A162MQA1_9HYPO</name>
<dbReference type="InterPro" id="IPR017853">
    <property type="entry name" value="GH"/>
</dbReference>
<keyword evidence="4" id="KW-1185">Reference proteome</keyword>
<keyword evidence="1" id="KW-0732">Signal</keyword>
<evidence type="ECO:0000256" key="1">
    <source>
        <dbReference type="SAM" id="SignalP"/>
    </source>
</evidence>
<sequence length="349" mass="37119">MRVFNRTLPLLALSCLCSGAGASTITSTSTSTSAAVSRSAKRGLAFTPNATWPQDNYLWTRSPSDLTWYYNYGASPSPVYSNLSQDVFAFVPMLWGGSSSRTSDTTFLATVTGLLSHGIEISHVLTFNEPDLSTDYGGSDVDPMVAAKIWVANIIPLQATGVKVGLPACSGGWGAVPWLSQFLGNCSKLISTDGSGGVTRNCTYDFIPLHWYGNFEGLASHIGTYAAAFPNATFWVTEFNDNDQDLATTQSFFNTSIEYLDRLAHVERYSFFGAFRSTASNVGPNAAMLSAGGKLTDIGAWYLGEAATGVVPDSGTSSPAIRRPGSSGAYIRALLTPAFACALLLVSVY</sequence>
<dbReference type="EMBL" id="AZHD01000003">
    <property type="protein sequence ID" value="OAA65180.1"/>
    <property type="molecule type" value="Genomic_DNA"/>
</dbReference>